<evidence type="ECO:0000313" key="2">
    <source>
        <dbReference type="EnsemblMetazoa" id="PPA17918.1"/>
    </source>
</evidence>
<proteinExistence type="predicted"/>
<name>A0A2A6C9M5_PRIPA</name>
<accession>A0A8R1UBY7</accession>
<reference evidence="3" key="1">
    <citation type="journal article" date="2008" name="Nat. Genet.">
        <title>The Pristionchus pacificus genome provides a unique perspective on nematode lifestyle and parasitism.</title>
        <authorList>
            <person name="Dieterich C."/>
            <person name="Clifton S.W."/>
            <person name="Schuster L.N."/>
            <person name="Chinwalla A."/>
            <person name="Delehaunty K."/>
            <person name="Dinkelacker I."/>
            <person name="Fulton L."/>
            <person name="Fulton R."/>
            <person name="Godfrey J."/>
            <person name="Minx P."/>
            <person name="Mitreva M."/>
            <person name="Roeseler W."/>
            <person name="Tian H."/>
            <person name="Witte H."/>
            <person name="Yang S.P."/>
            <person name="Wilson R.K."/>
            <person name="Sommer R.J."/>
        </authorList>
    </citation>
    <scope>NUCLEOTIDE SEQUENCE [LARGE SCALE GENOMIC DNA]</scope>
    <source>
        <strain evidence="3">PS312</strain>
    </source>
</reference>
<feature type="compositionally biased region" description="Pro residues" evidence="1">
    <location>
        <begin position="1119"/>
        <end position="1129"/>
    </location>
</feature>
<organism evidence="2 3">
    <name type="scientific">Pristionchus pacificus</name>
    <name type="common">Parasitic nematode worm</name>
    <dbReference type="NCBI Taxonomy" id="54126"/>
    <lineage>
        <taxon>Eukaryota</taxon>
        <taxon>Metazoa</taxon>
        <taxon>Ecdysozoa</taxon>
        <taxon>Nematoda</taxon>
        <taxon>Chromadorea</taxon>
        <taxon>Rhabditida</taxon>
        <taxon>Rhabditina</taxon>
        <taxon>Diplogasteromorpha</taxon>
        <taxon>Diplogasteroidea</taxon>
        <taxon>Neodiplogasteridae</taxon>
        <taxon>Pristionchus</taxon>
    </lineage>
</organism>
<feature type="region of interest" description="Disordered" evidence="1">
    <location>
        <begin position="1024"/>
        <end position="1129"/>
    </location>
</feature>
<evidence type="ECO:0000313" key="3">
    <source>
        <dbReference type="Proteomes" id="UP000005239"/>
    </source>
</evidence>
<dbReference type="AlphaFoldDB" id="A0A2A6C9M5"/>
<reference evidence="2" key="2">
    <citation type="submission" date="2022-06" db="UniProtKB">
        <authorList>
            <consortium name="EnsemblMetazoa"/>
        </authorList>
    </citation>
    <scope>IDENTIFICATION</scope>
    <source>
        <strain evidence="2">PS312</strain>
    </source>
</reference>
<dbReference type="EnsemblMetazoa" id="PPA17918.1">
    <property type="protein sequence ID" value="PPA17918.1"/>
    <property type="gene ID" value="WBGene00107472"/>
</dbReference>
<dbReference type="Proteomes" id="UP000005239">
    <property type="component" value="Unassembled WGS sequence"/>
</dbReference>
<evidence type="ECO:0000256" key="1">
    <source>
        <dbReference type="SAM" id="MobiDB-lite"/>
    </source>
</evidence>
<feature type="compositionally biased region" description="Low complexity" evidence="1">
    <location>
        <begin position="1066"/>
        <end position="1081"/>
    </location>
</feature>
<gene>
    <name evidence="2" type="primary">WBGene00107472</name>
</gene>
<sequence>MMLLFFLLTAVSATVPPLYLDSSPTIHSSPFYPGDDTRIRWTECADHGKTLCFQSTEMQCEDPNYITTEWAKFEKDKLIKIREDKSYACSSGQMIRPINDSYWLVYFQFAAPGLDPKAGIKLYIQNGGDRDFVYNFGKCAYDENATEVVFVPSTTKIEFSDTANRYTRKFGPATSDAIKIKTALLHGFVDEYEMSCVFSIEAQKEKEKDKKPSTIFHQLKKLYEFGKIKVKLEKDPNNVDSNGQFSRPTDRPINFMNSKLITEIKRLTPAEPNDNPHNYDNGFVEQIKSPDSIHKYITDLSKRVNRGLKKEKVQLIEVGMKDVEFLRNFTYEEVNTDYNSMGCSDISARLVVHQQNGLREVTEHSIQRDGSEKFKHSILYVEPQRSAGFFAWTRDVATTDLHVACITKSCFECDPLPPLLNGCDGCTPPLVKLPVNRRDCPILQCESNQWLLNDTVLGMVSSRDESGIECRKSDDQQPGWFRSNGHAVEGAACAPIRNCALLSPLNATKCVNTTNDCVIISDDNVTCPAEKNLVYRELGGESFKLMESSLQCDFFTGIWYYGRNATDEFNTTFQLKCEDRSDGTNWTESGENWMDPVTVGSCIGVSVAILILTPIFISIVYCCKELRKSHLQYRKRPTNPFKRAVTQWPPAYTDLTEVVDIMATPNADFYGIIVEWSMYSVVERVKFVTNLLDELILGYKMILVGFNSVNRSRVAMKFQADLLLCMNRLLNRLGYDHVDGADEYLNFVRDMCYNTFLVCNDQIGISHLYEEGMVRDGCEDIRKRRQIFAYRCRLEPGGVEYFRDLNSLHQLQPPPSSTYTKIMHGIPMPDDERVIAARKFESRGLFADMTQKDKYWTIIAERQDKKKYDELVELYGSYREHVLYGLCAGPDPDLVQVVIAEVSKGPFLARELVNCFRAAIEDCFDMRYAAREAFIKNHKNVKEKCPIGSAEYMEIFEMFMRFSHLEYNETDETWLMKYVGNPGNFDPQDKEFLPITRMSEQAEYGRKFMMMLEQYKIKHVLRRGEYQKDDETPRALSPARPMSLHADPKAGTESALRSDDLEPYQSSGPGSSDNGPGPFGSTTKSNQRSDTKSKQGTASNSSAPKPDTASISKQEPGPGSNPPAPGPAK</sequence>
<feature type="compositionally biased region" description="Polar residues" evidence="1">
    <location>
        <begin position="1094"/>
        <end position="1113"/>
    </location>
</feature>
<feature type="compositionally biased region" description="Basic and acidic residues" evidence="1">
    <location>
        <begin position="1024"/>
        <end position="1033"/>
    </location>
</feature>
<feature type="compositionally biased region" description="Basic and acidic residues" evidence="1">
    <location>
        <begin position="1046"/>
        <end position="1060"/>
    </location>
</feature>
<protein>
    <submittedName>
        <fullName evidence="2">Uncharacterized protein</fullName>
    </submittedName>
</protein>
<keyword evidence="3" id="KW-1185">Reference proteome</keyword>
<accession>A0A2A6C9M5</accession>